<reference evidence="6 7" key="1">
    <citation type="submission" date="2016-04" db="EMBL/GenBank/DDBJ databases">
        <authorList>
            <consortium name="Pathogen Informatics"/>
        </authorList>
    </citation>
    <scope>NUCLEOTIDE SEQUENCE [LARGE SCALE GENOMIC DNA]</scope>
    <source>
        <strain evidence="6 7">H044680328</strain>
    </source>
</reference>
<keyword evidence="7" id="KW-1185">Reference proteome</keyword>
<name>A0A157NIG6_9BORD</name>
<keyword evidence="3" id="KW-0949">S-adenosyl-L-methionine</keyword>
<dbReference type="PANTHER" id="PTHR11727:SF14">
    <property type="entry name" value="BLL8166 PROTEIN"/>
    <property type="match status" value="1"/>
</dbReference>
<evidence type="ECO:0000313" key="7">
    <source>
        <dbReference type="Proteomes" id="UP000076825"/>
    </source>
</evidence>
<dbReference type="STRING" id="123899.SAMEA3906487_02326"/>
<dbReference type="EMBL" id="LT546645">
    <property type="protein sequence ID" value="SAI70651.1"/>
    <property type="molecule type" value="Genomic_DNA"/>
</dbReference>
<dbReference type="InterPro" id="IPR041698">
    <property type="entry name" value="Methyltransf_25"/>
</dbReference>
<evidence type="ECO:0000313" key="6">
    <source>
        <dbReference type="EMBL" id="SAI70651.1"/>
    </source>
</evidence>
<evidence type="ECO:0000256" key="4">
    <source>
        <dbReference type="ARBA" id="ARBA00022884"/>
    </source>
</evidence>
<evidence type="ECO:0000256" key="3">
    <source>
        <dbReference type="ARBA" id="ARBA00022691"/>
    </source>
</evidence>
<sequence>MRISEHIHFYKELLRDPLAVSAIAPSAPGLATLMTAGVSPGNGLVMELGAGTGTLTRALLAKGVAESEIVLVESNPRFAALLRKQYAQSRIVEGDASKLPTLLHDVPRQIATVVSGLPLRSMPRRVIHNILDGAFRHLRPDGSFYQFTYGFKCPVPADTLHHLGLRAERVGRVILNAPPATVYRIELRR</sequence>
<dbReference type="CDD" id="cd02440">
    <property type="entry name" value="AdoMet_MTases"/>
    <property type="match status" value="1"/>
</dbReference>
<dbReference type="GO" id="GO:0003723">
    <property type="term" value="F:RNA binding"/>
    <property type="evidence" value="ECO:0007669"/>
    <property type="project" value="UniProtKB-KW"/>
</dbReference>
<keyword evidence="2 6" id="KW-0808">Transferase</keyword>
<keyword evidence="4" id="KW-0694">RNA-binding</keyword>
<keyword evidence="1 6" id="KW-0489">Methyltransferase</keyword>
<dbReference type="GO" id="GO:0000179">
    <property type="term" value="F:rRNA (adenine-N6,N6-)-dimethyltransferase activity"/>
    <property type="evidence" value="ECO:0007669"/>
    <property type="project" value="TreeGrafter"/>
</dbReference>
<proteinExistence type="predicted"/>
<feature type="domain" description="Methyltransferase" evidence="5">
    <location>
        <begin position="45"/>
        <end position="142"/>
    </location>
</feature>
<dbReference type="AlphaFoldDB" id="A0A157NIG6"/>
<dbReference type="OrthoDB" id="9805585at2"/>
<dbReference type="InterPro" id="IPR029063">
    <property type="entry name" value="SAM-dependent_MTases_sf"/>
</dbReference>
<protein>
    <submittedName>
        <fullName evidence="6">16S ribosomal RNA methyltransferase KsgA/Dim1 family protein</fullName>
    </submittedName>
</protein>
<gene>
    <name evidence="6" type="ORF">SAMEA3906487_02326</name>
</gene>
<dbReference type="KEGG" id="btrm:SAMEA390648702326"/>
<dbReference type="Gene3D" id="3.40.50.150">
    <property type="entry name" value="Vaccinia Virus protein VP39"/>
    <property type="match status" value="1"/>
</dbReference>
<evidence type="ECO:0000256" key="2">
    <source>
        <dbReference type="ARBA" id="ARBA00022679"/>
    </source>
</evidence>
<dbReference type="eggNOG" id="COG3963">
    <property type="taxonomic scope" value="Bacteria"/>
</dbReference>
<dbReference type="Proteomes" id="UP000076825">
    <property type="component" value="Chromosome 1"/>
</dbReference>
<evidence type="ECO:0000256" key="1">
    <source>
        <dbReference type="ARBA" id="ARBA00022603"/>
    </source>
</evidence>
<dbReference type="InterPro" id="IPR001737">
    <property type="entry name" value="KsgA/Erm"/>
</dbReference>
<dbReference type="PATRIC" id="fig|123899.6.peg.2314"/>
<dbReference type="GeneID" id="56590407"/>
<organism evidence="6 7">
    <name type="scientific">Bordetella trematum</name>
    <dbReference type="NCBI Taxonomy" id="123899"/>
    <lineage>
        <taxon>Bacteria</taxon>
        <taxon>Pseudomonadati</taxon>
        <taxon>Pseudomonadota</taxon>
        <taxon>Betaproteobacteria</taxon>
        <taxon>Burkholderiales</taxon>
        <taxon>Alcaligenaceae</taxon>
        <taxon>Bordetella</taxon>
    </lineage>
</organism>
<evidence type="ECO:0000259" key="5">
    <source>
        <dbReference type="Pfam" id="PF13649"/>
    </source>
</evidence>
<dbReference type="PANTHER" id="PTHR11727">
    <property type="entry name" value="DIMETHYLADENOSINE TRANSFERASE"/>
    <property type="match status" value="1"/>
</dbReference>
<dbReference type="RefSeq" id="WP_063491986.1">
    <property type="nucleotide sequence ID" value="NZ_CP016340.1"/>
</dbReference>
<dbReference type="SUPFAM" id="SSF53335">
    <property type="entry name" value="S-adenosyl-L-methionine-dependent methyltransferases"/>
    <property type="match status" value="1"/>
</dbReference>
<accession>A0A157NIG6</accession>
<dbReference type="Pfam" id="PF13649">
    <property type="entry name" value="Methyltransf_25"/>
    <property type="match status" value="1"/>
</dbReference>